<dbReference type="Pfam" id="PF01565">
    <property type="entry name" value="FAD_binding_4"/>
    <property type="match status" value="1"/>
</dbReference>
<evidence type="ECO:0000313" key="6">
    <source>
        <dbReference type="EMBL" id="KAE8376542.1"/>
    </source>
</evidence>
<organism evidence="6 7">
    <name type="scientific">Aspergillus bertholletiae</name>
    <dbReference type="NCBI Taxonomy" id="1226010"/>
    <lineage>
        <taxon>Eukaryota</taxon>
        <taxon>Fungi</taxon>
        <taxon>Dikarya</taxon>
        <taxon>Ascomycota</taxon>
        <taxon>Pezizomycotina</taxon>
        <taxon>Eurotiomycetes</taxon>
        <taxon>Eurotiomycetidae</taxon>
        <taxon>Eurotiales</taxon>
        <taxon>Aspergillaceae</taxon>
        <taxon>Aspergillus</taxon>
        <taxon>Aspergillus subgen. Circumdati</taxon>
    </lineage>
</organism>
<reference evidence="6 7" key="1">
    <citation type="submission" date="2019-04" db="EMBL/GenBank/DDBJ databases">
        <title>Friends and foes A comparative genomics studyof 23 Aspergillus species from section Flavi.</title>
        <authorList>
            <consortium name="DOE Joint Genome Institute"/>
            <person name="Kjaerbolling I."/>
            <person name="Vesth T."/>
            <person name="Frisvad J.C."/>
            <person name="Nybo J.L."/>
            <person name="Theobald S."/>
            <person name="Kildgaard S."/>
            <person name="Isbrandt T."/>
            <person name="Kuo A."/>
            <person name="Sato A."/>
            <person name="Lyhne E.K."/>
            <person name="Kogle M.E."/>
            <person name="Wiebenga A."/>
            <person name="Kun R.S."/>
            <person name="Lubbers R.J."/>
            <person name="Makela M.R."/>
            <person name="Barry K."/>
            <person name="Chovatia M."/>
            <person name="Clum A."/>
            <person name="Daum C."/>
            <person name="Haridas S."/>
            <person name="He G."/>
            <person name="LaButti K."/>
            <person name="Lipzen A."/>
            <person name="Mondo S."/>
            <person name="Riley R."/>
            <person name="Salamov A."/>
            <person name="Simmons B.A."/>
            <person name="Magnuson J.K."/>
            <person name="Henrissat B."/>
            <person name="Mortensen U.H."/>
            <person name="Larsen T.O."/>
            <person name="Devries R.P."/>
            <person name="Grigoriev I.V."/>
            <person name="Machida M."/>
            <person name="Baker S.E."/>
            <person name="Andersen M.R."/>
        </authorList>
    </citation>
    <scope>NUCLEOTIDE SEQUENCE [LARGE SCALE GENOMIC DNA]</scope>
    <source>
        <strain evidence="6 7">IBT 29228</strain>
    </source>
</reference>
<dbReference type="AlphaFoldDB" id="A0A5N7B357"/>
<sequence length="508" mass="55096">MATALLALNGPATATQMFTGANSTGFPPCDALIEAGLSNRLLFATDPEYEPRIESYWVWNTRRHPYCIVQPHNAKEVSTAMTALLGCEAGAGDGTGAGAWYIAVRAGGHNLGYSNNIDTGVTIDLKHLNQTTYNRRTNIASIGPGGHWEDVYAELHKHGVVVTGGRDGDVGVGGFLLGGGSTYYMAQTGFGCDSVTNFEVVLTNGTIVNANKDENSDLWRALKGGGSNFGIVTRYDMEALEDKNIAHGQRAMLGNYSAQLVDAVVDFTDNQKKYDKDALVAILVHKGGEDILATIEVNTDGVKDSTAFNKLRQIPQASPFTQEVEPLSVAAANTTLSGNAWALQTTLTFKNDKRILNHAAKIHKQFARKLTQGIGEESFYSIVFFQPLPSFFAEISEEKGGNMFADTLKDHNAILWTAGVFVYTNQSDFAIAQVQMNKMVTELKSFSASVGGENPLIYLNYADFSQNPLGSYPKENVDHMRKVAAKYDPTGHFQTRFPGGFKISRVAA</sequence>
<dbReference type="OrthoDB" id="2151789at2759"/>
<feature type="domain" description="FAD-binding PCMH-type" evidence="5">
    <location>
        <begin position="61"/>
        <end position="242"/>
    </location>
</feature>
<dbReference type="Proteomes" id="UP000326198">
    <property type="component" value="Unassembled WGS sequence"/>
</dbReference>
<comment type="similarity">
    <text evidence="1">Belongs to the oxygen-dependent FAD-linked oxidoreductase family.</text>
</comment>
<evidence type="ECO:0000256" key="3">
    <source>
        <dbReference type="ARBA" id="ARBA00022827"/>
    </source>
</evidence>
<keyword evidence="7" id="KW-1185">Reference proteome</keyword>
<protein>
    <recommendedName>
        <fullName evidence="5">FAD-binding PCMH-type domain-containing protein</fullName>
    </recommendedName>
</protein>
<keyword evidence="3" id="KW-0274">FAD</keyword>
<dbReference type="InterPro" id="IPR016166">
    <property type="entry name" value="FAD-bd_PCMH"/>
</dbReference>
<evidence type="ECO:0000259" key="5">
    <source>
        <dbReference type="PROSITE" id="PS51387"/>
    </source>
</evidence>
<evidence type="ECO:0000256" key="2">
    <source>
        <dbReference type="ARBA" id="ARBA00022630"/>
    </source>
</evidence>
<dbReference type="GO" id="GO:0071949">
    <property type="term" value="F:FAD binding"/>
    <property type="evidence" value="ECO:0007669"/>
    <property type="project" value="InterPro"/>
</dbReference>
<keyword evidence="2" id="KW-0285">Flavoprotein</keyword>
<dbReference type="PROSITE" id="PS51387">
    <property type="entry name" value="FAD_PCMH"/>
    <property type="match status" value="1"/>
</dbReference>
<dbReference type="InterPro" id="IPR006094">
    <property type="entry name" value="Oxid_FAD_bind_N"/>
</dbReference>
<keyword evidence="4" id="KW-0560">Oxidoreductase</keyword>
<evidence type="ECO:0000313" key="7">
    <source>
        <dbReference type="Proteomes" id="UP000326198"/>
    </source>
</evidence>
<name>A0A5N7B357_9EURO</name>
<dbReference type="InterPro" id="IPR036318">
    <property type="entry name" value="FAD-bd_PCMH-like_sf"/>
</dbReference>
<dbReference type="Gene3D" id="3.30.465.10">
    <property type="match status" value="1"/>
</dbReference>
<dbReference type="GO" id="GO:0016491">
    <property type="term" value="F:oxidoreductase activity"/>
    <property type="evidence" value="ECO:0007669"/>
    <property type="project" value="UniProtKB-KW"/>
</dbReference>
<evidence type="ECO:0000256" key="4">
    <source>
        <dbReference type="ARBA" id="ARBA00023002"/>
    </source>
</evidence>
<gene>
    <name evidence="6" type="ORF">BDV26DRAFT_282545</name>
</gene>
<proteinExistence type="inferred from homology"/>
<evidence type="ECO:0000256" key="1">
    <source>
        <dbReference type="ARBA" id="ARBA00005466"/>
    </source>
</evidence>
<dbReference type="PANTHER" id="PTHR42973">
    <property type="entry name" value="BINDING OXIDOREDUCTASE, PUTATIVE (AFU_ORTHOLOGUE AFUA_1G17690)-RELATED"/>
    <property type="match status" value="1"/>
</dbReference>
<dbReference type="PANTHER" id="PTHR42973:SF53">
    <property type="entry name" value="FAD-BINDING PCMH-TYPE DOMAIN-CONTAINING PROTEIN-RELATED"/>
    <property type="match status" value="1"/>
</dbReference>
<dbReference type="InterPro" id="IPR050416">
    <property type="entry name" value="FAD-linked_Oxidoreductase"/>
</dbReference>
<dbReference type="InterPro" id="IPR016169">
    <property type="entry name" value="FAD-bd_PCMH_sub2"/>
</dbReference>
<dbReference type="SUPFAM" id="SSF56176">
    <property type="entry name" value="FAD-binding/transporter-associated domain-like"/>
    <property type="match status" value="1"/>
</dbReference>
<dbReference type="EMBL" id="ML736238">
    <property type="protein sequence ID" value="KAE8376542.1"/>
    <property type="molecule type" value="Genomic_DNA"/>
</dbReference>
<accession>A0A5N7B357</accession>